<name>A0ACC1ND74_9PEZI</name>
<organism evidence="1 2">
    <name type="scientific">Xylaria curta</name>
    <dbReference type="NCBI Taxonomy" id="42375"/>
    <lineage>
        <taxon>Eukaryota</taxon>
        <taxon>Fungi</taxon>
        <taxon>Dikarya</taxon>
        <taxon>Ascomycota</taxon>
        <taxon>Pezizomycotina</taxon>
        <taxon>Sordariomycetes</taxon>
        <taxon>Xylariomycetidae</taxon>
        <taxon>Xylariales</taxon>
        <taxon>Xylariaceae</taxon>
        <taxon>Xylaria</taxon>
    </lineage>
</organism>
<protein>
    <submittedName>
        <fullName evidence="1">Uncharacterized protein</fullName>
    </submittedName>
</protein>
<dbReference type="Proteomes" id="UP001143856">
    <property type="component" value="Unassembled WGS sequence"/>
</dbReference>
<gene>
    <name evidence="1" type="ORF">NUW58_g7864</name>
</gene>
<sequence length="393" mass="43141">MLPSSKNKASKGCWTCKGYRKVRCDLGLPSCANCARVQQRSSNYFNTVSCDESSYLVVDPKRDNLLEEQNAVQSTAFLSLATCSTSAVIIRDALVRIAVANHTIPSRAVLHALLALSSLHRDGEQLQATQHKTAAVGALGASAKNGIRTTAEAAQHVAANMLLCSFETYRGSDFHGHWPWYLMGAKEISKAASLESHISQTDIRELVLWTFYHDILARFSLFHWRQESVLTFLTKGLGIGAEWQRNICAFAAELELDLGPLPRILRYLGDTVRALCKSVNSPVSSRDFKEEVHAAERGVLSVPELPTPPTSSTNEEARSFAALTELYRTAVLVYIARICENKFSPPSNTASHQRLGNGARSSQGPDSPTESPMENAPVHRSEWEPWGLGASID</sequence>
<dbReference type="EMBL" id="JAPDGR010002174">
    <property type="protein sequence ID" value="KAJ2977270.1"/>
    <property type="molecule type" value="Genomic_DNA"/>
</dbReference>
<proteinExistence type="predicted"/>
<accession>A0ACC1ND74</accession>
<comment type="caution">
    <text evidence="1">The sequence shown here is derived from an EMBL/GenBank/DDBJ whole genome shotgun (WGS) entry which is preliminary data.</text>
</comment>
<reference evidence="1" key="1">
    <citation type="submission" date="2022-10" db="EMBL/GenBank/DDBJ databases">
        <title>Genome Sequence of Xylaria curta.</title>
        <authorList>
            <person name="Buettner E."/>
        </authorList>
    </citation>
    <scope>NUCLEOTIDE SEQUENCE</scope>
    <source>
        <strain evidence="1">Babe10</strain>
    </source>
</reference>
<evidence type="ECO:0000313" key="1">
    <source>
        <dbReference type="EMBL" id="KAJ2977270.1"/>
    </source>
</evidence>
<keyword evidence="2" id="KW-1185">Reference proteome</keyword>
<evidence type="ECO:0000313" key="2">
    <source>
        <dbReference type="Proteomes" id="UP001143856"/>
    </source>
</evidence>